<accession>A0ABX6SVX7</accession>
<dbReference type="PROSITE" id="PS50042">
    <property type="entry name" value="CNMP_BINDING_3"/>
    <property type="match status" value="1"/>
</dbReference>
<proteinExistence type="predicted"/>
<evidence type="ECO:0000313" key="5">
    <source>
        <dbReference type="Proteomes" id="UP000515871"/>
    </source>
</evidence>
<dbReference type="InterPro" id="IPR000595">
    <property type="entry name" value="cNMP-bd_dom"/>
</dbReference>
<feature type="domain" description="Cyclic nucleotide-binding" evidence="3">
    <location>
        <begin position="79"/>
        <end position="128"/>
    </location>
</feature>
<evidence type="ECO:0000256" key="1">
    <source>
        <dbReference type="SAM" id="MobiDB-lite"/>
    </source>
</evidence>
<evidence type="ECO:0000259" key="3">
    <source>
        <dbReference type="PROSITE" id="PS50042"/>
    </source>
</evidence>
<dbReference type="SUPFAM" id="SSF69304">
    <property type="entry name" value="Tricorn protease N-terminal domain"/>
    <property type="match status" value="1"/>
</dbReference>
<organism evidence="4 5">
    <name type="scientific">Aeromicrobium senzhongii</name>
    <dbReference type="NCBI Taxonomy" id="2663859"/>
    <lineage>
        <taxon>Bacteria</taxon>
        <taxon>Bacillati</taxon>
        <taxon>Actinomycetota</taxon>
        <taxon>Actinomycetes</taxon>
        <taxon>Propionibacteriales</taxon>
        <taxon>Nocardioidaceae</taxon>
        <taxon>Aeromicrobium</taxon>
    </lineage>
</organism>
<gene>
    <name evidence="4" type="ORF">H9L21_09485</name>
</gene>
<dbReference type="EMBL" id="CP060587">
    <property type="protein sequence ID" value="QNL93360.1"/>
    <property type="molecule type" value="Genomic_DNA"/>
</dbReference>
<dbReference type="RefSeq" id="WP_154594731.1">
    <property type="nucleotide sequence ID" value="NZ_CP060587.1"/>
</dbReference>
<feature type="signal peptide" evidence="2">
    <location>
        <begin position="1"/>
        <end position="19"/>
    </location>
</feature>
<feature type="chain" id="PRO_5045265522" description="Cyclic nucleotide-binding domain-containing protein" evidence="2">
    <location>
        <begin position="20"/>
        <end position="396"/>
    </location>
</feature>
<keyword evidence="5" id="KW-1185">Reference proteome</keyword>
<feature type="region of interest" description="Disordered" evidence="1">
    <location>
        <begin position="115"/>
        <end position="135"/>
    </location>
</feature>
<dbReference type="Proteomes" id="UP000515871">
    <property type="component" value="Chromosome"/>
</dbReference>
<evidence type="ECO:0000256" key="2">
    <source>
        <dbReference type="SAM" id="SignalP"/>
    </source>
</evidence>
<evidence type="ECO:0000313" key="4">
    <source>
        <dbReference type="EMBL" id="QNL93360.1"/>
    </source>
</evidence>
<protein>
    <recommendedName>
        <fullName evidence="3">Cyclic nucleotide-binding domain-containing protein</fullName>
    </recommendedName>
</protein>
<reference evidence="4 5" key="1">
    <citation type="submission" date="2020-08" db="EMBL/GenBank/DDBJ databases">
        <title>Novel species in genus Aeromicrobium.</title>
        <authorList>
            <person name="Zhang G."/>
        </authorList>
    </citation>
    <scope>NUCLEOTIDE SEQUENCE [LARGE SCALE GENOMIC DNA]</scope>
    <source>
        <strain evidence="5">zg-629</strain>
    </source>
</reference>
<keyword evidence="2" id="KW-0732">Signal</keyword>
<name>A0ABX6SVX7_9ACTN</name>
<sequence length="396" mass="42492">MRSTVRSRVITGVSALVLAAGLGACSGEGSGDPEGYAEPTRLVADASTPFAQEGQDYTVSGKVLGRLGDRSAAFAGWTEDGTEIYQRFPGRFDISKRPGDSDPRQAALMARDPATGKTRVLSDRPRTARPAPPLVHDLGYSATTIDGNRVLWVETYDISLGDLYVHDLETGRETLLVSAKGAGKSNPPWPTGLVDPVVRGDTVYFVGYTEATVNEVRGARGRTSVFAVPIDGSGEPTEIVPGATDLFAGPDGLLEVVLANRLVRWDPAKGPDGEVDGSNLPGPELYANESGVRMSHSEDGKPILIESPKYGRFQITVGNAGSVYLTASDRWAAFSILLEGGTQAFLLDMARGELRRIKDVQFVWHGRPATPETYIARPQYEITPKTFDVLELVPAD</sequence>
<dbReference type="PROSITE" id="PS51257">
    <property type="entry name" value="PROKAR_LIPOPROTEIN"/>
    <property type="match status" value="1"/>
</dbReference>